<evidence type="ECO:0000313" key="5">
    <source>
        <dbReference type="EMBL" id="GLI23662.1"/>
    </source>
</evidence>
<dbReference type="RefSeq" id="WP_281808509.1">
    <property type="nucleotide sequence ID" value="NZ_BSDO01000005.1"/>
</dbReference>
<name>A0A9W6CQX6_XANFL</name>
<evidence type="ECO:0000259" key="4">
    <source>
        <dbReference type="Pfam" id="PF13458"/>
    </source>
</evidence>
<dbReference type="GeneID" id="95764117"/>
<dbReference type="EMBL" id="BSDO01000005">
    <property type="protein sequence ID" value="GLI23662.1"/>
    <property type="molecule type" value="Genomic_DNA"/>
</dbReference>
<evidence type="ECO:0000313" key="6">
    <source>
        <dbReference type="EMBL" id="MDR6335114.1"/>
    </source>
</evidence>
<sequence length="384" mass="40509">MIAALGLGFGAGAAGAQETIKLGLSIPLSGTGAIWGKGSEFMCKKAAQEIAQAGGVKVDGKTYNFECIAYDNKYNAAEGTKVAQTLLNREGVKFIGGSLGTAPVQALQSLSERQGVVLFTTAWGPSIKGPKFPLTFTQMNTPFEILPPLIRFIHEANPQAKSIVMLNPNDATGRDTEGVAKKVWTETGVKVLSSDFYERGTTEFQPIAARIASLKPDIVDLGGMPPADAGAVWKELDVLGWKGVKVVEVGSGVDGMKATGGNAIEGVYMGVAVSLDGDTATPKQKAVNEEVRAATGESLNAIQIGFYDAVYALKAAMEKAKSVDSKAVGAAMPEVTFTSFYGTPVDFYGLDTYGSRQQMRLPVIITQVQDGKLVEKSRIVPATK</sequence>
<dbReference type="InterPro" id="IPR028082">
    <property type="entry name" value="Peripla_BP_I"/>
</dbReference>
<gene>
    <name evidence="6" type="ORF">GGQ86_003604</name>
    <name evidence="5" type="ORF">XFLAVUS301_33360</name>
</gene>
<evidence type="ECO:0000256" key="3">
    <source>
        <dbReference type="ARBA" id="ARBA00022970"/>
    </source>
</evidence>
<dbReference type="PANTHER" id="PTHR30483">
    <property type="entry name" value="LEUCINE-SPECIFIC-BINDING PROTEIN"/>
    <property type="match status" value="1"/>
</dbReference>
<evidence type="ECO:0000313" key="7">
    <source>
        <dbReference type="Proteomes" id="UP001144397"/>
    </source>
</evidence>
<comment type="caution">
    <text evidence="5">The sequence shown here is derived from an EMBL/GenBank/DDBJ whole genome shotgun (WGS) entry which is preliminary data.</text>
</comment>
<reference evidence="6 8" key="2">
    <citation type="submission" date="2023-07" db="EMBL/GenBank/DDBJ databases">
        <title>Genomic Encyclopedia of Type Strains, Phase IV (KMG-IV): sequencing the most valuable type-strain genomes for metagenomic binning, comparative biology and taxonomic classification.</title>
        <authorList>
            <person name="Goeker M."/>
        </authorList>
    </citation>
    <scope>NUCLEOTIDE SEQUENCE [LARGE SCALE GENOMIC DNA]</scope>
    <source>
        <strain evidence="6 8">DSM 338</strain>
    </source>
</reference>
<evidence type="ECO:0000313" key="8">
    <source>
        <dbReference type="Proteomes" id="UP001245370"/>
    </source>
</evidence>
<evidence type="ECO:0000256" key="1">
    <source>
        <dbReference type="ARBA" id="ARBA00010062"/>
    </source>
</evidence>
<organism evidence="5 7">
    <name type="scientific">Xanthobacter flavus</name>
    <dbReference type="NCBI Taxonomy" id="281"/>
    <lineage>
        <taxon>Bacteria</taxon>
        <taxon>Pseudomonadati</taxon>
        <taxon>Pseudomonadota</taxon>
        <taxon>Alphaproteobacteria</taxon>
        <taxon>Hyphomicrobiales</taxon>
        <taxon>Xanthobacteraceae</taxon>
        <taxon>Xanthobacter</taxon>
    </lineage>
</organism>
<feature type="domain" description="Leucine-binding protein" evidence="4">
    <location>
        <begin position="19"/>
        <end position="371"/>
    </location>
</feature>
<dbReference type="Pfam" id="PF13458">
    <property type="entry name" value="Peripla_BP_6"/>
    <property type="match status" value="1"/>
</dbReference>
<reference evidence="5" key="1">
    <citation type="submission" date="2022-12" db="EMBL/GenBank/DDBJ databases">
        <title>Reference genome sequencing for broad-spectrum identification of bacterial and archaeal isolates by mass spectrometry.</title>
        <authorList>
            <person name="Sekiguchi Y."/>
            <person name="Tourlousse D.M."/>
        </authorList>
    </citation>
    <scope>NUCLEOTIDE SEQUENCE</scope>
    <source>
        <strain evidence="5">301</strain>
    </source>
</reference>
<keyword evidence="3" id="KW-0813">Transport</keyword>
<evidence type="ECO:0000256" key="2">
    <source>
        <dbReference type="ARBA" id="ARBA00022729"/>
    </source>
</evidence>
<accession>A0A9W6CQX6</accession>
<dbReference type="GO" id="GO:0006865">
    <property type="term" value="P:amino acid transport"/>
    <property type="evidence" value="ECO:0007669"/>
    <property type="project" value="UniProtKB-KW"/>
</dbReference>
<keyword evidence="2" id="KW-0732">Signal</keyword>
<dbReference type="EMBL" id="JAVDPY010000006">
    <property type="protein sequence ID" value="MDR6335114.1"/>
    <property type="molecule type" value="Genomic_DNA"/>
</dbReference>
<keyword evidence="8" id="KW-1185">Reference proteome</keyword>
<dbReference type="Gene3D" id="3.40.50.2300">
    <property type="match status" value="2"/>
</dbReference>
<dbReference type="SUPFAM" id="SSF53822">
    <property type="entry name" value="Periplasmic binding protein-like I"/>
    <property type="match status" value="1"/>
</dbReference>
<dbReference type="CDD" id="cd06336">
    <property type="entry name" value="PBP1_ABC_ligand_binding-like"/>
    <property type="match status" value="1"/>
</dbReference>
<dbReference type="AlphaFoldDB" id="A0A9W6CQX6"/>
<dbReference type="Proteomes" id="UP001245370">
    <property type="component" value="Unassembled WGS sequence"/>
</dbReference>
<comment type="similarity">
    <text evidence="1">Belongs to the leucine-binding protein family.</text>
</comment>
<protein>
    <submittedName>
        <fullName evidence="5">Amino acid ABC transporter substrate-binding protein</fullName>
    </submittedName>
    <submittedName>
        <fullName evidence="6">Branched-chain amino acid transport system substrate-binding protein</fullName>
    </submittedName>
</protein>
<keyword evidence="3" id="KW-0029">Amino-acid transport</keyword>
<dbReference type="Proteomes" id="UP001144397">
    <property type="component" value="Unassembled WGS sequence"/>
</dbReference>
<proteinExistence type="inferred from homology"/>
<dbReference type="PANTHER" id="PTHR30483:SF6">
    <property type="entry name" value="PERIPLASMIC BINDING PROTEIN OF ABC TRANSPORTER FOR NATURAL AMINO ACIDS"/>
    <property type="match status" value="1"/>
</dbReference>
<dbReference type="InterPro" id="IPR028081">
    <property type="entry name" value="Leu-bd"/>
</dbReference>
<dbReference type="InterPro" id="IPR051010">
    <property type="entry name" value="BCAA_transport"/>
</dbReference>